<dbReference type="Gene3D" id="3.10.20.70">
    <property type="entry name" value="Glutamine synthetase, N-terminal domain"/>
    <property type="match status" value="1"/>
</dbReference>
<dbReference type="EMBL" id="BMJC01000005">
    <property type="protein sequence ID" value="GGB15816.1"/>
    <property type="molecule type" value="Genomic_DNA"/>
</dbReference>
<dbReference type="Gene3D" id="3.30.590.10">
    <property type="entry name" value="Glutamine synthetase/guanido kinase, catalytic domain"/>
    <property type="match status" value="1"/>
</dbReference>
<comment type="caution">
    <text evidence="8">The sequence shown here is derived from an EMBL/GenBank/DDBJ whole genome shotgun (WGS) entry which is preliminary data.</text>
</comment>
<feature type="domain" description="GS catalytic" evidence="7">
    <location>
        <begin position="148"/>
        <end position="522"/>
    </location>
</feature>
<evidence type="ECO:0000256" key="4">
    <source>
        <dbReference type="PROSITE-ProRule" id="PRU01330"/>
    </source>
</evidence>
<dbReference type="InterPro" id="IPR036651">
    <property type="entry name" value="Gln_synt_N_sf"/>
</dbReference>
<proteinExistence type="inferred from homology"/>
<evidence type="ECO:0000259" key="7">
    <source>
        <dbReference type="PROSITE" id="PS51987"/>
    </source>
</evidence>
<reference evidence="8" key="2">
    <citation type="submission" date="2020-09" db="EMBL/GenBank/DDBJ databases">
        <authorList>
            <person name="Sun Q."/>
            <person name="Zhou Y."/>
        </authorList>
    </citation>
    <scope>NUCLEOTIDE SEQUENCE</scope>
    <source>
        <strain evidence="8">CGMCC 1.15448</strain>
    </source>
</reference>
<dbReference type="InterPro" id="IPR008146">
    <property type="entry name" value="Gln_synth_cat_dom"/>
</dbReference>
<organism evidence="8 9">
    <name type="scientific">Puia dinghuensis</name>
    <dbReference type="NCBI Taxonomy" id="1792502"/>
    <lineage>
        <taxon>Bacteria</taxon>
        <taxon>Pseudomonadati</taxon>
        <taxon>Bacteroidota</taxon>
        <taxon>Chitinophagia</taxon>
        <taxon>Chitinophagales</taxon>
        <taxon>Chitinophagaceae</taxon>
        <taxon>Puia</taxon>
    </lineage>
</organism>
<dbReference type="RefSeq" id="WP_229689035.1">
    <property type="nucleotide sequence ID" value="NZ_BMJC01000005.1"/>
</dbReference>
<dbReference type="PANTHER" id="PTHR43785">
    <property type="entry name" value="GAMMA-GLUTAMYLPUTRESCINE SYNTHETASE"/>
    <property type="match status" value="1"/>
</dbReference>
<evidence type="ECO:0000256" key="2">
    <source>
        <dbReference type="ARBA" id="ARBA00022741"/>
    </source>
</evidence>
<dbReference type="InterPro" id="IPR014746">
    <property type="entry name" value="Gln_synth/guanido_kin_cat_dom"/>
</dbReference>
<dbReference type="GO" id="GO:0005524">
    <property type="term" value="F:ATP binding"/>
    <property type="evidence" value="ECO:0007669"/>
    <property type="project" value="UniProtKB-KW"/>
</dbReference>
<dbReference type="Proteomes" id="UP000607559">
    <property type="component" value="Unassembled WGS sequence"/>
</dbReference>
<dbReference type="InterPro" id="IPR008147">
    <property type="entry name" value="Gln_synt_N"/>
</dbReference>
<gene>
    <name evidence="8" type="ORF">GCM10011511_44570</name>
</gene>
<protein>
    <submittedName>
        <fullName evidence="8">Glutamine synthetase</fullName>
    </submittedName>
</protein>
<evidence type="ECO:0000256" key="1">
    <source>
        <dbReference type="ARBA" id="ARBA00022598"/>
    </source>
</evidence>
<keyword evidence="9" id="KW-1185">Reference proteome</keyword>
<name>A0A8J2UGV0_9BACT</name>
<dbReference type="PANTHER" id="PTHR43785:SF12">
    <property type="entry name" value="TYPE-1 GLUTAMINE SYNTHETASE 2"/>
    <property type="match status" value="1"/>
</dbReference>
<dbReference type="PROSITE" id="PS51987">
    <property type="entry name" value="GS_CATALYTIC"/>
    <property type="match status" value="1"/>
</dbReference>
<evidence type="ECO:0000256" key="3">
    <source>
        <dbReference type="ARBA" id="ARBA00022840"/>
    </source>
</evidence>
<dbReference type="SMART" id="SM01230">
    <property type="entry name" value="Gln-synt_C"/>
    <property type="match status" value="1"/>
</dbReference>
<keyword evidence="2" id="KW-0547">Nucleotide-binding</keyword>
<dbReference type="GO" id="GO:0006542">
    <property type="term" value="P:glutamine biosynthetic process"/>
    <property type="evidence" value="ECO:0007669"/>
    <property type="project" value="InterPro"/>
</dbReference>
<feature type="domain" description="GS beta-grasp" evidence="6">
    <location>
        <begin position="18"/>
        <end position="116"/>
    </location>
</feature>
<keyword evidence="1" id="KW-0436">Ligase</keyword>
<sequence length="522" mass="55916">MMRNDQSLPELLARMGEEKIEKVKLAIADIDGVLRGKVISFEKFKAIASKGFGFCDVVFGWDSADRAYDNGAFTGWHTGYPDAVAVVDVHTMRRVPWEGGLPFFLADFSSARSQAGGEFGGAARADAGGEFGAAGGAAVSAGAAPVCPRSLLKRVIGQASEAGYSAFFSQEFEWFNFIAPAVAGGAPNGGTMARGVPGVAGELPGVSGGMMAGGTPTGGAMAGGWSFADLRPMTQGMFGYSILRASQGSAFFHDLFDNLGRFGVPLEGLHTETGPGVYEAAIMYADILEAADRAVLFKTAVKEIGHRRGILPTFMAKINESLPGCSGHVHQSLWSIDGSRNLFYDADRETGMSVLMECYIAGQLHCLPHILPMMAPTVNSYKRLVEGAWAPTTLTWGIDNRTVALRSLPGGSTSTRLETRVVGSDTNPYLAMAACLAAGLYGIRHGLPLRAATKGNGYADKSHGVLPRNLWEATQAMRASPLAVELFGAEFTDHFVRTREWEWRQFGQAVTDWELQRYLEII</sequence>
<accession>A0A8J2UGV0</accession>
<dbReference type="SUPFAM" id="SSF54368">
    <property type="entry name" value="Glutamine synthetase, N-terminal domain"/>
    <property type="match status" value="1"/>
</dbReference>
<evidence type="ECO:0000259" key="6">
    <source>
        <dbReference type="PROSITE" id="PS51986"/>
    </source>
</evidence>
<comment type="similarity">
    <text evidence="4 5">Belongs to the glutamine synthetase family.</text>
</comment>
<dbReference type="AlphaFoldDB" id="A0A8J2UGV0"/>
<keyword evidence="3" id="KW-0067">ATP-binding</keyword>
<dbReference type="PROSITE" id="PS51986">
    <property type="entry name" value="GS_BETA_GRASP"/>
    <property type="match status" value="1"/>
</dbReference>
<dbReference type="SUPFAM" id="SSF55931">
    <property type="entry name" value="Glutamine synthetase/guanido kinase"/>
    <property type="match status" value="1"/>
</dbReference>
<reference evidence="8" key="1">
    <citation type="journal article" date="2014" name="Int. J. Syst. Evol. Microbiol.">
        <title>Complete genome sequence of Corynebacterium casei LMG S-19264T (=DSM 44701T), isolated from a smear-ripened cheese.</title>
        <authorList>
            <consortium name="US DOE Joint Genome Institute (JGI-PGF)"/>
            <person name="Walter F."/>
            <person name="Albersmeier A."/>
            <person name="Kalinowski J."/>
            <person name="Ruckert C."/>
        </authorList>
    </citation>
    <scope>NUCLEOTIDE SEQUENCE</scope>
    <source>
        <strain evidence="8">CGMCC 1.15448</strain>
    </source>
</reference>
<evidence type="ECO:0000313" key="9">
    <source>
        <dbReference type="Proteomes" id="UP000607559"/>
    </source>
</evidence>
<dbReference type="Pfam" id="PF00120">
    <property type="entry name" value="Gln-synt_C"/>
    <property type="match status" value="1"/>
</dbReference>
<evidence type="ECO:0000256" key="5">
    <source>
        <dbReference type="RuleBase" id="RU000384"/>
    </source>
</evidence>
<evidence type="ECO:0000313" key="8">
    <source>
        <dbReference type="EMBL" id="GGB15816.1"/>
    </source>
</evidence>
<dbReference type="GO" id="GO:0004356">
    <property type="term" value="F:glutamine synthetase activity"/>
    <property type="evidence" value="ECO:0007669"/>
    <property type="project" value="InterPro"/>
</dbReference>